<feature type="domain" description="HTH marR-type" evidence="4">
    <location>
        <begin position="1"/>
        <end position="144"/>
    </location>
</feature>
<keyword evidence="1" id="KW-0805">Transcription regulation</keyword>
<dbReference type="Proteomes" id="UP001221217">
    <property type="component" value="Unassembled WGS sequence"/>
</dbReference>
<keyword evidence="2" id="KW-0238">DNA-binding</keyword>
<evidence type="ECO:0000313" key="5">
    <source>
        <dbReference type="EMBL" id="MDC7226730.1"/>
    </source>
</evidence>
<dbReference type="SUPFAM" id="SSF46785">
    <property type="entry name" value="Winged helix' DNA-binding domain"/>
    <property type="match status" value="1"/>
</dbReference>
<dbReference type="GO" id="GO:0003677">
    <property type="term" value="F:DNA binding"/>
    <property type="evidence" value="ECO:0007669"/>
    <property type="project" value="UniProtKB-KW"/>
</dbReference>
<dbReference type="EMBL" id="JAQQAL010000017">
    <property type="protein sequence ID" value="MDC7226730.1"/>
    <property type="molecule type" value="Genomic_DNA"/>
</dbReference>
<name>A0AAJ1MMK4_9SPIO</name>
<dbReference type="InterPro" id="IPR036390">
    <property type="entry name" value="WH_DNA-bd_sf"/>
</dbReference>
<dbReference type="PROSITE" id="PS50995">
    <property type="entry name" value="HTH_MARR_2"/>
    <property type="match status" value="1"/>
</dbReference>
<evidence type="ECO:0000256" key="3">
    <source>
        <dbReference type="ARBA" id="ARBA00023163"/>
    </source>
</evidence>
<evidence type="ECO:0000256" key="1">
    <source>
        <dbReference type="ARBA" id="ARBA00023015"/>
    </source>
</evidence>
<gene>
    <name evidence="5" type="ORF">PQJ61_08190</name>
</gene>
<dbReference type="PANTHER" id="PTHR42756:SF1">
    <property type="entry name" value="TRANSCRIPTIONAL REPRESSOR OF EMRAB OPERON"/>
    <property type="match status" value="1"/>
</dbReference>
<sequence>MNNLTDADEHIENLFELHWSIISIFFKGFDESFKLPEGLNFTHMKTAMTIFFHGPMTMSEISKRLALEKGSFTPVASRLISGGYVRKERSREDKRVYKLALTESGEELTERLRTAHNQYIQSMLDRLNADEQKEYFEDIVRLNVLNEKIKKGGS</sequence>
<accession>A0AAJ1MMK4</accession>
<dbReference type="Pfam" id="PF01047">
    <property type="entry name" value="MarR"/>
    <property type="match status" value="1"/>
</dbReference>
<comment type="caution">
    <text evidence="5">The sequence shown here is derived from an EMBL/GenBank/DDBJ whole genome shotgun (WGS) entry which is preliminary data.</text>
</comment>
<reference evidence="5 6" key="1">
    <citation type="submission" date="2022-12" db="EMBL/GenBank/DDBJ databases">
        <title>Metagenome assembled genome from gulf of manar.</title>
        <authorList>
            <person name="Kohli P."/>
            <person name="Pk S."/>
            <person name="Venkata Ramana C."/>
            <person name="Sasikala C."/>
        </authorList>
    </citation>
    <scope>NUCLEOTIDE SEQUENCE [LARGE SCALE GENOMIC DNA]</scope>
    <source>
        <strain evidence="5">JB008</strain>
    </source>
</reference>
<organism evidence="5 6">
    <name type="scientific">Candidatus Thalassospirochaeta sargassi</name>
    <dbReference type="NCBI Taxonomy" id="3119039"/>
    <lineage>
        <taxon>Bacteria</taxon>
        <taxon>Pseudomonadati</taxon>
        <taxon>Spirochaetota</taxon>
        <taxon>Spirochaetia</taxon>
        <taxon>Spirochaetales</taxon>
        <taxon>Spirochaetaceae</taxon>
        <taxon>Candidatus Thalassospirochaeta</taxon>
    </lineage>
</organism>
<keyword evidence="3" id="KW-0804">Transcription</keyword>
<dbReference type="PANTHER" id="PTHR42756">
    <property type="entry name" value="TRANSCRIPTIONAL REGULATOR, MARR"/>
    <property type="match status" value="1"/>
</dbReference>
<evidence type="ECO:0000259" key="4">
    <source>
        <dbReference type="PROSITE" id="PS50995"/>
    </source>
</evidence>
<dbReference type="AlphaFoldDB" id="A0AAJ1MMK4"/>
<proteinExistence type="predicted"/>
<dbReference type="SMART" id="SM00347">
    <property type="entry name" value="HTH_MARR"/>
    <property type="match status" value="1"/>
</dbReference>
<dbReference type="Gene3D" id="1.10.10.10">
    <property type="entry name" value="Winged helix-like DNA-binding domain superfamily/Winged helix DNA-binding domain"/>
    <property type="match status" value="1"/>
</dbReference>
<protein>
    <submittedName>
        <fullName evidence="5">MarR family transcriptional regulator</fullName>
    </submittedName>
</protein>
<dbReference type="InterPro" id="IPR036388">
    <property type="entry name" value="WH-like_DNA-bd_sf"/>
</dbReference>
<evidence type="ECO:0000313" key="6">
    <source>
        <dbReference type="Proteomes" id="UP001221217"/>
    </source>
</evidence>
<dbReference type="PRINTS" id="PR00598">
    <property type="entry name" value="HTHMARR"/>
</dbReference>
<evidence type="ECO:0000256" key="2">
    <source>
        <dbReference type="ARBA" id="ARBA00023125"/>
    </source>
</evidence>
<dbReference type="InterPro" id="IPR000835">
    <property type="entry name" value="HTH_MarR-typ"/>
</dbReference>
<dbReference type="GO" id="GO:0003700">
    <property type="term" value="F:DNA-binding transcription factor activity"/>
    <property type="evidence" value="ECO:0007669"/>
    <property type="project" value="InterPro"/>
</dbReference>